<organism evidence="1 2">
    <name type="scientific">Rossellomorea marisflavi</name>
    <dbReference type="NCBI Taxonomy" id="189381"/>
    <lineage>
        <taxon>Bacteria</taxon>
        <taxon>Bacillati</taxon>
        <taxon>Bacillota</taxon>
        <taxon>Bacilli</taxon>
        <taxon>Bacillales</taxon>
        <taxon>Bacillaceae</taxon>
        <taxon>Rossellomorea</taxon>
    </lineage>
</organism>
<dbReference type="PATRIC" id="fig|189381.10.peg.2946"/>
<accession>A0A0J5WEX7</accession>
<proteinExistence type="predicted"/>
<evidence type="ECO:0000313" key="2">
    <source>
        <dbReference type="Proteomes" id="UP000076510"/>
    </source>
</evidence>
<dbReference type="AlphaFoldDB" id="A0A0J5WEX7"/>
<dbReference type="RefSeq" id="WP_048012558.1">
    <property type="nucleotide sequence ID" value="NZ_JBLGCT010000001.1"/>
</dbReference>
<dbReference type="EMBL" id="LQQY01000016">
    <property type="protein sequence ID" value="KZE48713.1"/>
    <property type="molecule type" value="Genomic_DNA"/>
</dbReference>
<comment type="caution">
    <text evidence="1">The sequence shown here is derived from an EMBL/GenBank/DDBJ whole genome shotgun (WGS) entry which is preliminary data.</text>
</comment>
<dbReference type="OrthoDB" id="2972906at2"/>
<reference evidence="2" key="1">
    <citation type="submission" date="2016-01" db="EMBL/GenBank/DDBJ databases">
        <title>Whole genome sequencing of Bhargavaea cecembensis T14.</title>
        <authorList>
            <person name="Hong K.W."/>
        </authorList>
    </citation>
    <scope>NUCLEOTIDE SEQUENCE [LARGE SCALE GENOMIC DNA]</scope>
    <source>
        <strain evidence="2">M19</strain>
    </source>
</reference>
<name>A0A0J5WEX7_9BACI</name>
<gene>
    <name evidence="1" type="ORF">AV649_19265</name>
</gene>
<protein>
    <submittedName>
        <fullName evidence="1">Uncharacterized protein</fullName>
    </submittedName>
</protein>
<evidence type="ECO:0000313" key="1">
    <source>
        <dbReference type="EMBL" id="KZE48713.1"/>
    </source>
</evidence>
<sequence length="219" mass="24895">MISKKQYIIMFSFAIILGITGGFFDLPFGAVVTVITASVLLIAMIPYMYYMYHATDSHKVEQFLSARTRQPILGFYWALGQGDPVLVKDQLNEVLRKYKSPAHQAIFLLAEAAQRNDVRSAASHLLQVKQSQVREYYKVHLLLEEGRLEEAAERADSMSKEWMKESILGRLHSLSGDVEASRRHYRGAAQCCKGVQRYLLEGLFESEHTIKGIHTPNSR</sequence>
<dbReference type="Proteomes" id="UP000076510">
    <property type="component" value="Unassembled WGS sequence"/>
</dbReference>